<dbReference type="GO" id="GO:0005759">
    <property type="term" value="C:mitochondrial matrix"/>
    <property type="evidence" value="ECO:0007669"/>
    <property type="project" value="UniProtKB-SubCell"/>
</dbReference>
<dbReference type="Proteomes" id="UP000008983">
    <property type="component" value="Unassembled WGS sequence"/>
</dbReference>
<evidence type="ECO:0000256" key="1">
    <source>
        <dbReference type="ARBA" id="ARBA00004305"/>
    </source>
</evidence>
<dbReference type="EMBL" id="GL983800">
    <property type="protein sequence ID" value="EGR32056.1"/>
    <property type="molecule type" value="Genomic_DNA"/>
</dbReference>
<feature type="binding site" evidence="6">
    <location>
        <position position="222"/>
    </location>
    <ligand>
        <name>FAD</name>
        <dbReference type="ChEBI" id="CHEBI:57692"/>
    </ligand>
</feature>
<dbReference type="RefSeq" id="XP_004035542.1">
    <property type="nucleotide sequence ID" value="XM_004035494.1"/>
</dbReference>
<evidence type="ECO:0000256" key="4">
    <source>
        <dbReference type="ARBA" id="ARBA00022827"/>
    </source>
</evidence>
<keyword evidence="9" id="KW-1185">Reference proteome</keyword>
<keyword evidence="3 5" id="KW-0285">Flavoprotein</keyword>
<evidence type="ECO:0000256" key="3">
    <source>
        <dbReference type="ARBA" id="ARBA00022630"/>
    </source>
</evidence>
<feature type="binding site" evidence="6">
    <location>
        <begin position="248"/>
        <end position="249"/>
    </location>
    <ligand>
        <name>FAD</name>
        <dbReference type="ChEBI" id="CHEBI:57692"/>
    </ligand>
</feature>
<dbReference type="STRING" id="857967.G0QRU8"/>
<dbReference type="Gene3D" id="3.40.50.1220">
    <property type="entry name" value="TPP-binding domain"/>
    <property type="match status" value="1"/>
</dbReference>
<protein>
    <recommendedName>
        <fullName evidence="5">Electron transfer flavoprotein subunit alpha</fullName>
        <shortName evidence="5">Alpha-ETF</shortName>
    </recommendedName>
</protein>
<keyword evidence="5" id="KW-0496">Mitochondrion</keyword>
<reference evidence="8 9" key="1">
    <citation type="submission" date="2011-07" db="EMBL/GenBank/DDBJ databases">
        <authorList>
            <person name="Coyne R."/>
            <person name="Brami D."/>
            <person name="Johnson J."/>
            <person name="Hostetler J."/>
            <person name="Hannick L."/>
            <person name="Clark T."/>
            <person name="Cassidy-Hanley D."/>
            <person name="Inman J."/>
        </authorList>
    </citation>
    <scope>NUCLEOTIDE SEQUENCE [LARGE SCALE GENOMIC DNA]</scope>
    <source>
        <strain evidence="8 9">G5</strain>
    </source>
</reference>
<dbReference type="GO" id="GO:0009055">
    <property type="term" value="F:electron transfer activity"/>
    <property type="evidence" value="ECO:0007669"/>
    <property type="project" value="InterPro"/>
</dbReference>
<dbReference type="InterPro" id="IPR014731">
    <property type="entry name" value="ETF_asu_C"/>
</dbReference>
<keyword evidence="5" id="KW-0249">Electron transport</keyword>
<dbReference type="CDD" id="cd01715">
    <property type="entry name" value="ETF_alpha"/>
    <property type="match status" value="1"/>
</dbReference>
<feature type="binding site" evidence="6">
    <location>
        <position position="300"/>
    </location>
    <ligand>
        <name>FAD</name>
        <dbReference type="ChEBI" id="CHEBI:57692"/>
    </ligand>
</feature>
<dbReference type="InterPro" id="IPR014729">
    <property type="entry name" value="Rossmann-like_a/b/a_fold"/>
</dbReference>
<dbReference type="InterPro" id="IPR033947">
    <property type="entry name" value="ETF_alpha_N"/>
</dbReference>
<comment type="function">
    <text evidence="5">The electron transfer flavoprotein serves as a specific electron acceptor for several dehydrogenases, including five acyl-CoA dehydrogenases, glutaryl-CoA and sarcosine dehydrogenase. It transfers the electrons to the main mitochondrial respiratory chain via ETF-ubiquinone oxidoreductase (ETF dehydrogenase).</text>
</comment>
<dbReference type="SUPFAM" id="SSF52467">
    <property type="entry name" value="DHS-like NAD/FAD-binding domain"/>
    <property type="match status" value="1"/>
</dbReference>
<evidence type="ECO:0000313" key="9">
    <source>
        <dbReference type="Proteomes" id="UP000008983"/>
    </source>
</evidence>
<evidence type="ECO:0000313" key="8">
    <source>
        <dbReference type="EMBL" id="EGR32056.1"/>
    </source>
</evidence>
<keyword evidence="5" id="KW-0813">Transport</keyword>
<sequence length="335" mass="37227">MYKKLFKQTSNSFSTLFIAEHNGQRLTKSSYKILSAAKKLQEETHILITGHNLNQVIKNIQETISSDYLNRIIVADHESLKHNLADKIQQISEKIIEKYKYNYIITDSSAFGKDILPRIASKFNSQPATDIINIISKDTFQRPIYAGNAIQTIKLTNQFKFLSFRYTCFDDAIFSVEKKNSFEIEKADLSIGNTFVKHVKDSVIQSDKPELSSAKFVVSGGRGLKSKENFQILEDLANALGETAIGASRAAVDAGYAQNDQQVGQTGKVVAPQLYLAVGISGAIQHVAGMKDSKVIVSINKDPEAPIFKISNYGLVGDLFKIVPELTEKIKQAKQ</sequence>
<evidence type="ECO:0000256" key="2">
    <source>
        <dbReference type="ARBA" id="ARBA00005817"/>
    </source>
</evidence>
<evidence type="ECO:0000256" key="5">
    <source>
        <dbReference type="PIRNR" id="PIRNR000089"/>
    </source>
</evidence>
<dbReference type="SUPFAM" id="SSF52402">
    <property type="entry name" value="Adenine nucleotide alpha hydrolases-like"/>
    <property type="match status" value="1"/>
</dbReference>
<feature type="binding site" evidence="6">
    <location>
        <begin position="262"/>
        <end position="266"/>
    </location>
    <ligand>
        <name>FAD</name>
        <dbReference type="ChEBI" id="CHEBI:57692"/>
    </ligand>
</feature>
<dbReference type="InParanoid" id="G0QRU8"/>
<dbReference type="InterPro" id="IPR001308">
    <property type="entry name" value="ETF_a/FixB"/>
</dbReference>
<accession>G0QRU8</accession>
<dbReference type="eggNOG" id="KOG3954">
    <property type="taxonomic scope" value="Eukaryota"/>
</dbReference>
<dbReference type="AlphaFoldDB" id="G0QRU8"/>
<feature type="binding site" evidence="6">
    <location>
        <begin position="279"/>
        <end position="286"/>
    </location>
    <ligand>
        <name>FAD</name>
        <dbReference type="ChEBI" id="CHEBI:57692"/>
    </ligand>
</feature>
<dbReference type="Pfam" id="PF01012">
    <property type="entry name" value="ETF"/>
    <property type="match status" value="1"/>
</dbReference>
<dbReference type="PANTHER" id="PTHR43153:SF1">
    <property type="entry name" value="ELECTRON TRANSFER FLAVOPROTEIN SUBUNIT ALPHA, MITOCHONDRIAL"/>
    <property type="match status" value="1"/>
</dbReference>
<dbReference type="GeneID" id="14908211"/>
<comment type="subunit">
    <text evidence="5">Heterodimer of an alpha and a beta subunit.</text>
</comment>
<evidence type="ECO:0000259" key="7">
    <source>
        <dbReference type="SMART" id="SM00893"/>
    </source>
</evidence>
<dbReference type="GO" id="GO:0050660">
    <property type="term" value="F:flavin adenine dinucleotide binding"/>
    <property type="evidence" value="ECO:0007669"/>
    <property type="project" value="InterPro"/>
</dbReference>
<dbReference type="InterPro" id="IPR014730">
    <property type="entry name" value="ETF_a/b_N"/>
</dbReference>
<proteinExistence type="inferred from homology"/>
<keyword evidence="4 5" id="KW-0274">FAD</keyword>
<comment type="similarity">
    <text evidence="2 5">Belongs to the ETF alpha-subunit/FixB family.</text>
</comment>
<dbReference type="PIRSF" id="PIRSF000089">
    <property type="entry name" value="Electra_flavoP_a"/>
    <property type="match status" value="1"/>
</dbReference>
<name>G0QRU8_ICHMU</name>
<dbReference type="Pfam" id="PF00766">
    <property type="entry name" value="ETF_alpha"/>
    <property type="match status" value="1"/>
</dbReference>
<dbReference type="Gene3D" id="3.40.50.620">
    <property type="entry name" value="HUPs"/>
    <property type="match status" value="1"/>
</dbReference>
<evidence type="ECO:0000256" key="6">
    <source>
        <dbReference type="PIRSR" id="PIRSR000089-1"/>
    </source>
</evidence>
<dbReference type="SMART" id="SM00893">
    <property type="entry name" value="ETF"/>
    <property type="match status" value="1"/>
</dbReference>
<dbReference type="InterPro" id="IPR029035">
    <property type="entry name" value="DHS-like_NAD/FAD-binding_dom"/>
</dbReference>
<dbReference type="PANTHER" id="PTHR43153">
    <property type="entry name" value="ELECTRON TRANSFER FLAVOPROTEIN ALPHA"/>
    <property type="match status" value="1"/>
</dbReference>
<organism evidence="8 9">
    <name type="scientific">Ichthyophthirius multifiliis</name>
    <name type="common">White spot disease agent</name>
    <name type="synonym">Ich</name>
    <dbReference type="NCBI Taxonomy" id="5932"/>
    <lineage>
        <taxon>Eukaryota</taxon>
        <taxon>Sar</taxon>
        <taxon>Alveolata</taxon>
        <taxon>Ciliophora</taxon>
        <taxon>Intramacronucleata</taxon>
        <taxon>Oligohymenophorea</taxon>
        <taxon>Hymenostomatida</taxon>
        <taxon>Ophryoglenina</taxon>
        <taxon>Ichthyophthirius</taxon>
    </lineage>
</organism>
<feature type="domain" description="Electron transfer flavoprotein alpha/beta-subunit N-terminal" evidence="7">
    <location>
        <begin position="15"/>
        <end position="186"/>
    </location>
</feature>
<comment type="subcellular location">
    <subcellularLocation>
        <location evidence="1 5">Mitochondrion matrix</location>
    </subcellularLocation>
</comment>
<dbReference type="OMA" id="HHICGIG"/>
<dbReference type="FunFam" id="3.40.50.1220:FF:000001">
    <property type="entry name" value="Electron transfer flavoprotein, alpha subunit"/>
    <property type="match status" value="1"/>
</dbReference>
<dbReference type="GO" id="GO:0033539">
    <property type="term" value="P:fatty acid beta-oxidation using acyl-CoA dehydrogenase"/>
    <property type="evidence" value="ECO:0007669"/>
    <property type="project" value="TreeGrafter"/>
</dbReference>
<gene>
    <name evidence="8" type="ORF">IMG5_097680</name>
</gene>
<dbReference type="OrthoDB" id="1715808at2759"/>
<comment type="cofactor">
    <cofactor evidence="5 6">
        <name>FAD</name>
        <dbReference type="ChEBI" id="CHEBI:57692"/>
    </cofactor>
    <text evidence="5 6">Binds 1 FAD per dimer.</text>
</comment>